<evidence type="ECO:0008006" key="3">
    <source>
        <dbReference type="Google" id="ProtNLM"/>
    </source>
</evidence>
<proteinExistence type="predicted"/>
<dbReference type="RefSeq" id="WP_206902953.1">
    <property type="nucleotide sequence ID" value="NZ_JAFLVT010000006.1"/>
</dbReference>
<organism evidence="1 2">
    <name type="scientific">Candidatus Enterococcus myersii</name>
    <dbReference type="NCBI Taxonomy" id="2815322"/>
    <lineage>
        <taxon>Bacteria</taxon>
        <taxon>Bacillati</taxon>
        <taxon>Bacillota</taxon>
        <taxon>Bacilli</taxon>
        <taxon>Lactobacillales</taxon>
        <taxon>Enterococcaceae</taxon>
        <taxon>Enterococcus</taxon>
    </lineage>
</organism>
<dbReference type="Proteomes" id="UP000664256">
    <property type="component" value="Unassembled WGS sequence"/>
</dbReference>
<accession>A0ABS3H778</accession>
<keyword evidence="2" id="KW-1185">Reference proteome</keyword>
<evidence type="ECO:0000313" key="2">
    <source>
        <dbReference type="Proteomes" id="UP000664256"/>
    </source>
</evidence>
<dbReference type="EMBL" id="JAFLVT010000006">
    <property type="protein sequence ID" value="MBO0448755.1"/>
    <property type="molecule type" value="Genomic_DNA"/>
</dbReference>
<sequence>MTYVPIDENCLKFHLRPEISLIRAKISPFLPQQPFILTKDSRHQLADQLIPHAELSLGKTYYALIPYEKLKCQYSLVFSDEGLALVYGTPTQLLKKRILPAYRCQDSELYFEAVASLYHFKKAPFATRDFCLLPLTGSKTAPKNTVWINPIILADFYCANHQNIVKTLLGFDCVIPIKKTALIHCMSKAFILHTQIKKEENYDRLTQIDSVAKYLSIDPTPLINAACSEIDSRQRYWPNQFFYPHYDTLRHHKAVQSLCEDYETWYDNQHKITAFR</sequence>
<gene>
    <name evidence="1" type="ORF">JZO76_04320</name>
</gene>
<evidence type="ECO:0000313" key="1">
    <source>
        <dbReference type="EMBL" id="MBO0448755.1"/>
    </source>
</evidence>
<comment type="caution">
    <text evidence="1">The sequence shown here is derived from an EMBL/GenBank/DDBJ whole genome shotgun (WGS) entry which is preliminary data.</text>
</comment>
<reference evidence="1 2" key="1">
    <citation type="submission" date="2021-03" db="EMBL/GenBank/DDBJ databases">
        <title>Enterococcal diversity collection.</title>
        <authorList>
            <person name="Gilmore M.S."/>
            <person name="Schwartzman J."/>
            <person name="Van Tyne D."/>
            <person name="Martin M."/>
            <person name="Earl A.M."/>
            <person name="Manson A.L."/>
            <person name="Straub T."/>
            <person name="Salamzade R."/>
            <person name="Saavedra J."/>
            <person name="Lebreton F."/>
            <person name="Prichula J."/>
            <person name="Schaufler K."/>
            <person name="Gaca A."/>
            <person name="Sgardioli B."/>
            <person name="Wagenaar J."/>
            <person name="Strong T."/>
        </authorList>
    </citation>
    <scope>NUCLEOTIDE SEQUENCE [LARGE SCALE GENOMIC DNA]</scope>
    <source>
        <strain evidence="1 2">MJM12</strain>
    </source>
</reference>
<name>A0ABS3H778_9ENTE</name>
<protein>
    <recommendedName>
        <fullName evidence="3">ComK protein</fullName>
    </recommendedName>
</protein>